<protein>
    <submittedName>
        <fullName evidence="2">Helix-turn-helix transcriptional regulator</fullName>
    </submittedName>
</protein>
<name>A0A8J6JEY0_9FIRM</name>
<dbReference type="AlphaFoldDB" id="A0A8J6JEY0"/>
<evidence type="ECO:0000259" key="1">
    <source>
        <dbReference type="PROSITE" id="PS50943"/>
    </source>
</evidence>
<feature type="domain" description="HTH cro/C1-type" evidence="1">
    <location>
        <begin position="10"/>
        <end position="63"/>
    </location>
</feature>
<comment type="caution">
    <text evidence="2">The sequence shown here is derived from an EMBL/GenBank/DDBJ whole genome shotgun (WGS) entry which is preliminary data.</text>
</comment>
<proteinExistence type="predicted"/>
<dbReference type="Gene3D" id="1.10.260.40">
    <property type="entry name" value="lambda repressor-like DNA-binding domains"/>
    <property type="match status" value="1"/>
</dbReference>
<dbReference type="PROSITE" id="PS50943">
    <property type="entry name" value="HTH_CROC1"/>
    <property type="match status" value="1"/>
</dbReference>
<dbReference type="CDD" id="cd00093">
    <property type="entry name" value="HTH_XRE"/>
    <property type="match status" value="1"/>
</dbReference>
<dbReference type="InterPro" id="IPR001387">
    <property type="entry name" value="Cro/C1-type_HTH"/>
</dbReference>
<reference evidence="2" key="1">
    <citation type="submission" date="2020-08" db="EMBL/GenBank/DDBJ databases">
        <title>Genome public.</title>
        <authorList>
            <person name="Liu C."/>
            <person name="Sun Q."/>
        </authorList>
    </citation>
    <scope>NUCLEOTIDE SEQUENCE</scope>
    <source>
        <strain evidence="2">NSJ-51</strain>
    </source>
</reference>
<dbReference type="InterPro" id="IPR010982">
    <property type="entry name" value="Lambda_DNA-bd_dom_sf"/>
</dbReference>
<dbReference type="RefSeq" id="WP_186907858.1">
    <property type="nucleotide sequence ID" value="NZ_JACOPP010000011.1"/>
</dbReference>
<accession>A0A8J6JEY0</accession>
<dbReference type="GO" id="GO:0003677">
    <property type="term" value="F:DNA binding"/>
    <property type="evidence" value="ECO:0007669"/>
    <property type="project" value="InterPro"/>
</dbReference>
<evidence type="ECO:0000313" key="2">
    <source>
        <dbReference type="EMBL" id="MBC5733974.1"/>
    </source>
</evidence>
<dbReference type="Proteomes" id="UP000661435">
    <property type="component" value="Unassembled WGS sequence"/>
</dbReference>
<keyword evidence="3" id="KW-1185">Reference proteome</keyword>
<dbReference type="SUPFAM" id="SSF47413">
    <property type="entry name" value="lambda repressor-like DNA-binding domains"/>
    <property type="match status" value="1"/>
</dbReference>
<organism evidence="2 3">
    <name type="scientific">Lawsonibacter hominis</name>
    <dbReference type="NCBI Taxonomy" id="2763053"/>
    <lineage>
        <taxon>Bacteria</taxon>
        <taxon>Bacillati</taxon>
        <taxon>Bacillota</taxon>
        <taxon>Clostridia</taxon>
        <taxon>Eubacteriales</taxon>
        <taxon>Oscillospiraceae</taxon>
        <taxon>Lawsonibacter</taxon>
    </lineage>
</organism>
<sequence>MDNAIFVQNIKVRCKILGKPPTAACKDAGVGASFISDLNRGQTPSVAKVQMLADYLGCTTSELLGESPAPAGDSAPASDQQLKAAFWGGDKDLSQEDLDAMWADVKNFAAFVAEKKKREKQQDG</sequence>
<dbReference type="EMBL" id="JACOPP010000011">
    <property type="protein sequence ID" value="MBC5733974.1"/>
    <property type="molecule type" value="Genomic_DNA"/>
</dbReference>
<evidence type="ECO:0000313" key="3">
    <source>
        <dbReference type="Proteomes" id="UP000661435"/>
    </source>
</evidence>
<gene>
    <name evidence="2" type="ORF">H8S57_09585</name>
</gene>